<evidence type="ECO:0000256" key="3">
    <source>
        <dbReference type="ARBA" id="ARBA00022553"/>
    </source>
</evidence>
<dbReference type="Gene3D" id="1.10.1200.10">
    <property type="entry name" value="ACP-like"/>
    <property type="match status" value="2"/>
</dbReference>
<dbReference type="InterPro" id="IPR020845">
    <property type="entry name" value="AMP-binding_CS"/>
</dbReference>
<dbReference type="InterPro" id="IPR025110">
    <property type="entry name" value="AMP-bd_C"/>
</dbReference>
<dbReference type="InterPro" id="IPR010071">
    <property type="entry name" value="AA_adenyl_dom"/>
</dbReference>
<dbReference type="InterPro" id="IPR009081">
    <property type="entry name" value="PP-bd_ACP"/>
</dbReference>
<dbReference type="InterPro" id="IPR001242">
    <property type="entry name" value="Condensation_dom"/>
</dbReference>
<organism evidence="6 7">
    <name type="scientific">Dechloromonas hankyongensis</name>
    <dbReference type="NCBI Taxonomy" id="2908002"/>
    <lineage>
        <taxon>Bacteria</taxon>
        <taxon>Pseudomonadati</taxon>
        <taxon>Pseudomonadota</taxon>
        <taxon>Betaproteobacteria</taxon>
        <taxon>Rhodocyclales</taxon>
        <taxon>Azonexaceae</taxon>
        <taxon>Dechloromonas</taxon>
    </lineage>
</organism>
<accession>A0ABS9K667</accession>
<dbReference type="InterPro" id="IPR045851">
    <property type="entry name" value="AMP-bd_C_sf"/>
</dbReference>
<evidence type="ECO:0000313" key="6">
    <source>
        <dbReference type="EMBL" id="MCG2578646.1"/>
    </source>
</evidence>
<proteinExistence type="predicted"/>
<evidence type="ECO:0000259" key="5">
    <source>
        <dbReference type="PROSITE" id="PS50075"/>
    </source>
</evidence>
<dbReference type="InterPro" id="IPR000873">
    <property type="entry name" value="AMP-dep_synth/lig_dom"/>
</dbReference>
<name>A0ABS9K667_9RHOO</name>
<feature type="domain" description="Carrier" evidence="5">
    <location>
        <begin position="1598"/>
        <end position="1673"/>
    </location>
</feature>
<dbReference type="PANTHER" id="PTHR45527">
    <property type="entry name" value="NONRIBOSOMAL PEPTIDE SYNTHETASE"/>
    <property type="match status" value="1"/>
</dbReference>
<dbReference type="SUPFAM" id="SSF52777">
    <property type="entry name" value="CoA-dependent acyltransferases"/>
    <property type="match status" value="2"/>
</dbReference>
<evidence type="ECO:0000256" key="4">
    <source>
        <dbReference type="SAM" id="MobiDB-lite"/>
    </source>
</evidence>
<sequence length="1693" mass="185800">MVAVITEREGGDTAAHDWPATPTEFPNRCVHELFEQQAARTPDAIAVVHAGQATTYRELNARANQLAHSLWRRGIGPENLVGVCLGRSPDLLIALLAVWKAGAAYVPLDPAYPAERLAFMVRDAELRLLLTERRCRPLFAATAVEAVCLDADWASIAQEKIGNLPATATPANLAYVMYTSGSTGQPKGAMIVHAGLVNYLCWAIGAYSLEAGASAIVHSSIAFDLTVTSLYPPLLVGGQVELLPEGDGTRHLVAALRQGKGRSLLKITPAHLDLLAHQLGPAEMAQVAHTVVIGGEQLFAEHLRPWRRHAPHARLINEYGPTETVVGCCTYELRPDDPDSGPVPIGRPIANTRLYVLDAAFHPLPPGITGELYIGGVGVARGYLNQPELSRERFIADLFSGQPEARLYRTGDLARYRADGVLEYVGRCDDQIKLLGFRIEPGEVEAHLVAHPDIAAGAVAVRETGAGEYCLVAWFVPHPTAEPAAEALREFLAQRLPEHMLPARFVRLDQLPLTRNGKLDRSALPAPPVTVPADDTRRTPRDAVERTLASIWSELLGVATIGIDDDFFDLGGHSLLALKAVSRLRDAFGVDLRIEMLFDHPTIAQLATLLAANPEASGPPPIPRRQGDGPLPLSYAQEHLWFMEQLAPGNPAYNIVDMIRLRGPYDGRALAAALHDVVHRHEILRTAFSERAGHAVQIALPKVGIALAERDLSALPPDEREAEWRRIAELAGHHVFTLARPPLLRWTVVHMGDLEHRLLLVMHHILADEWGLERLQQEVRQLYAAHAAGRQPALDALPIQYGDFACWQRERLQGDFLRSQLAYWKIALAGAPTRLALPTDHPHPAVQSFRGATEHFVVPGELAERLRALGRQEQATLFMVLDTAFMALLRRYTGQDDILVGTPFSGRARSETEALIGYFLNILVLRGRFVPGMSFRRLLRQQRQTALDAYAHGELPFQHLVAEFAPQRDPACSPLFQVMCVLREFAGEVLPAVYSGHQELTGDTAKFDLTLLFSENEDSLECAVEYSTDLFERDTIRRLIGHWLIMVDAAVTDPDRAIDALPLLTADERRRLLGDWNATTVPYPSGALLHRLFEAQAEQRPEAVAVVADEQRLSYRELDMRSNRLARHLQQHGVGPDRLVAVHAERSLDMVVALLGILKAGGAWLPIDPDCPPPRIADILDQAQPVVLLGQADLRQRLPDTLPATFWLDEDWPDIATQPATAVSSPVAAHHLAYVIHTSGSTGHPKGVLIPHSALANHMFWLQRTHPLLPSDAVLQKTPFVFDAAVWEFFAPLLVGARLVMARPGGHRDPTYLTATVRRERISVLQLVPTQLRMLLAEPSFVHGVSPLRHVFCGGEPLTPELAGAFRRSLPQVGLSNLYGPSEATIDATCWDCPDDGVPATIPIGRPIDNVRIHIVNPQLQLQPPGVPGELVIGGSGLARGYLGPPGPDAGRFIDDPFSSEPGARLYRSGDLARWLPDGNLEFLGRLDEQVKLHGHRIEPGEIERCIASHPAVSAACVVAREDTPGRRQLVAYVVADQAPDDLADQLRATIRAVLPEYMLPAEFVQLAELPLTVAGKIDRQALPAPAADTARQARAMAPRTATEELILENFHAVLERSDFGVLDSFFDLGGHSIMAAQLVNRLQQATGLDLLLRHLFERPTVAGLAETVDGLVWLARRDNPADTTRDRDEIEL</sequence>
<gene>
    <name evidence="6" type="ORF">LZ012_16735</name>
</gene>
<feature type="compositionally biased region" description="Basic and acidic residues" evidence="4">
    <location>
        <begin position="1"/>
        <end position="15"/>
    </location>
</feature>
<dbReference type="InterPro" id="IPR006162">
    <property type="entry name" value="Ppantetheine_attach_site"/>
</dbReference>
<dbReference type="InterPro" id="IPR023213">
    <property type="entry name" value="CAT-like_dom_sf"/>
</dbReference>
<keyword evidence="7" id="KW-1185">Reference proteome</keyword>
<dbReference type="EMBL" id="JAKLTN010000004">
    <property type="protein sequence ID" value="MCG2578646.1"/>
    <property type="molecule type" value="Genomic_DNA"/>
</dbReference>
<reference evidence="6" key="1">
    <citation type="submission" date="2022-01" db="EMBL/GenBank/DDBJ databases">
        <authorList>
            <person name="Jo J.-H."/>
            <person name="Im W.-T."/>
        </authorList>
    </citation>
    <scope>NUCLEOTIDE SEQUENCE</scope>
    <source>
        <strain evidence="6">XY25</strain>
    </source>
</reference>
<dbReference type="Gene3D" id="3.30.300.30">
    <property type="match status" value="2"/>
</dbReference>
<keyword evidence="2" id="KW-0596">Phosphopantetheine</keyword>
<dbReference type="NCBIfam" id="TIGR01733">
    <property type="entry name" value="AA-adenyl-dom"/>
    <property type="match status" value="2"/>
</dbReference>
<keyword evidence="3" id="KW-0597">Phosphoprotein</keyword>
<dbReference type="Pfam" id="PF13193">
    <property type="entry name" value="AMP-binding_C"/>
    <property type="match status" value="2"/>
</dbReference>
<dbReference type="SMART" id="SM00823">
    <property type="entry name" value="PKS_PP"/>
    <property type="match status" value="2"/>
</dbReference>
<dbReference type="InterPro" id="IPR020806">
    <property type="entry name" value="PKS_PP-bd"/>
</dbReference>
<feature type="region of interest" description="Disordered" evidence="4">
    <location>
        <begin position="1"/>
        <end position="21"/>
    </location>
</feature>
<dbReference type="PROSITE" id="PS00012">
    <property type="entry name" value="PHOSPHOPANTETHEINE"/>
    <property type="match status" value="2"/>
</dbReference>
<dbReference type="Pfam" id="PF00668">
    <property type="entry name" value="Condensation"/>
    <property type="match status" value="1"/>
</dbReference>
<dbReference type="Pfam" id="PF00550">
    <property type="entry name" value="PP-binding"/>
    <property type="match status" value="2"/>
</dbReference>
<evidence type="ECO:0000313" key="7">
    <source>
        <dbReference type="Proteomes" id="UP001165384"/>
    </source>
</evidence>
<dbReference type="PROSITE" id="PS50075">
    <property type="entry name" value="CARRIER"/>
    <property type="match status" value="2"/>
</dbReference>
<evidence type="ECO:0000256" key="2">
    <source>
        <dbReference type="ARBA" id="ARBA00022450"/>
    </source>
</evidence>
<dbReference type="CDD" id="cd19531">
    <property type="entry name" value="LCL_NRPS-like"/>
    <property type="match status" value="1"/>
</dbReference>
<dbReference type="Pfam" id="PF00501">
    <property type="entry name" value="AMP-binding"/>
    <property type="match status" value="2"/>
</dbReference>
<dbReference type="Gene3D" id="3.30.559.10">
    <property type="entry name" value="Chloramphenicol acetyltransferase-like domain"/>
    <property type="match status" value="1"/>
</dbReference>
<dbReference type="Gene3D" id="3.30.559.30">
    <property type="entry name" value="Nonribosomal peptide synthetase, condensation domain"/>
    <property type="match status" value="1"/>
</dbReference>
<dbReference type="PROSITE" id="PS00455">
    <property type="entry name" value="AMP_BINDING"/>
    <property type="match status" value="2"/>
</dbReference>
<dbReference type="Gene3D" id="3.40.50.980">
    <property type="match status" value="4"/>
</dbReference>
<dbReference type="SUPFAM" id="SSF56801">
    <property type="entry name" value="Acetyl-CoA synthetase-like"/>
    <property type="match status" value="2"/>
</dbReference>
<dbReference type="NCBIfam" id="NF003417">
    <property type="entry name" value="PRK04813.1"/>
    <property type="match status" value="2"/>
</dbReference>
<dbReference type="InterPro" id="IPR036736">
    <property type="entry name" value="ACP-like_sf"/>
</dbReference>
<dbReference type="Gene3D" id="2.30.38.10">
    <property type="entry name" value="Luciferase, Domain 3"/>
    <property type="match status" value="2"/>
</dbReference>
<comment type="caution">
    <text evidence="6">The sequence shown here is derived from an EMBL/GenBank/DDBJ whole genome shotgun (WGS) entry which is preliminary data.</text>
</comment>
<feature type="domain" description="Carrier" evidence="5">
    <location>
        <begin position="539"/>
        <end position="614"/>
    </location>
</feature>
<dbReference type="Proteomes" id="UP001165384">
    <property type="component" value="Unassembled WGS sequence"/>
</dbReference>
<evidence type="ECO:0000256" key="1">
    <source>
        <dbReference type="ARBA" id="ARBA00001957"/>
    </source>
</evidence>
<dbReference type="RefSeq" id="WP_275712034.1">
    <property type="nucleotide sequence ID" value="NZ_JAKLTN010000004.1"/>
</dbReference>
<dbReference type="SUPFAM" id="SSF47336">
    <property type="entry name" value="ACP-like"/>
    <property type="match status" value="2"/>
</dbReference>
<dbReference type="PANTHER" id="PTHR45527:SF1">
    <property type="entry name" value="FATTY ACID SYNTHASE"/>
    <property type="match status" value="1"/>
</dbReference>
<protein>
    <submittedName>
        <fullName evidence="6">Amino acid adenylation domain-containing protein</fullName>
    </submittedName>
</protein>
<dbReference type="CDD" id="cd05930">
    <property type="entry name" value="A_NRPS"/>
    <property type="match status" value="2"/>
</dbReference>
<comment type="cofactor">
    <cofactor evidence="1">
        <name>pantetheine 4'-phosphate</name>
        <dbReference type="ChEBI" id="CHEBI:47942"/>
    </cofactor>
</comment>